<name>A0AAW8W6E6_9LACO</name>
<gene>
    <name evidence="1" type="ORF">RI532_07760</name>
</gene>
<dbReference type="AlphaFoldDB" id="A0AAW8W6E6"/>
<evidence type="ECO:0000313" key="1">
    <source>
        <dbReference type="EMBL" id="MDT7014302.1"/>
    </source>
</evidence>
<keyword evidence="1" id="KW-0067">ATP-binding</keyword>
<dbReference type="SUPFAM" id="SSF52540">
    <property type="entry name" value="P-loop containing nucleoside triphosphate hydrolases"/>
    <property type="match status" value="1"/>
</dbReference>
<proteinExistence type="predicted"/>
<dbReference type="GO" id="GO:0005524">
    <property type="term" value="F:ATP binding"/>
    <property type="evidence" value="ECO:0007669"/>
    <property type="project" value="UniProtKB-KW"/>
</dbReference>
<dbReference type="EMBL" id="JAVLAM010000001">
    <property type="protein sequence ID" value="MDT7014302.1"/>
    <property type="molecule type" value="Genomic_DNA"/>
</dbReference>
<accession>A0AAW8W6E6</accession>
<comment type="caution">
    <text evidence="1">The sequence shown here is derived from an EMBL/GenBank/DDBJ whole genome shotgun (WGS) entry which is preliminary data.</text>
</comment>
<organism evidence="1 2">
    <name type="scientific">Levilactobacillus namurensis</name>
    <dbReference type="NCBI Taxonomy" id="380393"/>
    <lineage>
        <taxon>Bacteria</taxon>
        <taxon>Bacillati</taxon>
        <taxon>Bacillota</taxon>
        <taxon>Bacilli</taxon>
        <taxon>Lactobacillales</taxon>
        <taxon>Lactobacillaceae</taxon>
        <taxon>Levilactobacillus</taxon>
    </lineage>
</organism>
<dbReference type="RefSeq" id="WP_313845058.1">
    <property type="nucleotide sequence ID" value="NZ_JAVLAM010000001.1"/>
</dbReference>
<protein>
    <submittedName>
        <fullName evidence="1">ATP-binding protein</fullName>
    </submittedName>
</protein>
<dbReference type="Gene3D" id="3.40.50.300">
    <property type="entry name" value="P-loop containing nucleotide triphosphate hydrolases"/>
    <property type="match status" value="1"/>
</dbReference>
<keyword evidence="1" id="KW-0547">Nucleotide-binding</keyword>
<evidence type="ECO:0000313" key="2">
    <source>
        <dbReference type="Proteomes" id="UP001254075"/>
    </source>
</evidence>
<reference evidence="1" key="1">
    <citation type="submission" date="2023-08" db="EMBL/GenBank/DDBJ databases">
        <authorList>
            <person name="Page C.A."/>
            <person name="Perez-Diaz I.M."/>
        </authorList>
    </citation>
    <scope>NUCLEOTIDE SEQUENCE</scope>
    <source>
        <strain evidence="1">3.8.38</strain>
    </source>
</reference>
<dbReference type="InterPro" id="IPR027417">
    <property type="entry name" value="P-loop_NTPase"/>
</dbReference>
<sequence>MALTYPECLQAIEVVLATDSVPTIVGEAGIGKSALVAELAQKRGAKLFTTVVSLVEKGDLVIPVPPLTSDSFVQTKYFGRLADVQFGYSHTLVALIRQAEAHPDQEIIWFLDEFNRGTQAVQSELMNLVLQRQINGLQLPQQVHLILAENPDATMAGFAASHYGVTPGDAAIVDRTTRLVLQADSTTWLTWATTQVAGVPRVSPLVTTYLTDHPAELTGTVTQATPDDDLRPTPRAWTRVSSLLRELDHRNLLGQAALVQELIRGNLGDAVGSAFAGYVLDHRVTLTVAEAYTAPDAVTRFTQLTLAQQQRLLAQAVESQQDWPLTTGRWAQRFDELLRVCPPDGQFAIARAIAQAPNLLEELQAQTATVPAVAKLYAELTAIGQRGSQIEV</sequence>
<dbReference type="Proteomes" id="UP001254075">
    <property type="component" value="Unassembled WGS sequence"/>
</dbReference>